<sequence>MMDDIHEQLGVNKSFLNDTFAMIRVSKNGEVWVQYQDKIDIPSNTKAVNITADVLKLIASHQSSE</sequence>
<dbReference type="Proteomes" id="UP000726136">
    <property type="component" value="Unassembled WGS sequence"/>
</dbReference>
<organism evidence="1 3">
    <name type="scientific">Vibrio anguillarum</name>
    <name type="common">Listonella anguillarum</name>
    <dbReference type="NCBI Taxonomy" id="55601"/>
    <lineage>
        <taxon>Bacteria</taxon>
        <taxon>Pseudomonadati</taxon>
        <taxon>Pseudomonadota</taxon>
        <taxon>Gammaproteobacteria</taxon>
        <taxon>Vibrionales</taxon>
        <taxon>Vibrionaceae</taxon>
        <taxon>Vibrio</taxon>
    </lineage>
</organism>
<keyword evidence="4" id="KW-1185">Reference proteome</keyword>
<evidence type="ECO:0000313" key="4">
    <source>
        <dbReference type="Proteomes" id="UP000726136"/>
    </source>
</evidence>
<protein>
    <submittedName>
        <fullName evidence="1">Uncharacterized protein</fullName>
    </submittedName>
</protein>
<reference evidence="3 4" key="1">
    <citation type="journal article" date="2021" name="PeerJ">
        <title>Analysis of 44 Vibrio anguillarum genomes reveals high genetic diversity.</title>
        <authorList>
            <person name="Hansen M.J."/>
            <person name="Dalsgaard I."/>
        </authorList>
    </citation>
    <scope>NUCLEOTIDE SEQUENCE [LARGE SCALE GENOMIC DNA]</scope>
    <source>
        <strain evidence="2 4">040915-1/1B</strain>
        <strain evidence="1 3">17-16730-2A</strain>
    </source>
</reference>
<evidence type="ECO:0000313" key="3">
    <source>
        <dbReference type="Proteomes" id="UP000722957"/>
    </source>
</evidence>
<accession>A0A241NMD3</accession>
<dbReference type="AlphaFoldDB" id="A0A241NMD3"/>
<dbReference type="RefSeq" id="WP_040122863.1">
    <property type="nucleotide sequence ID" value="NZ_CP020533.1"/>
</dbReference>
<dbReference type="Proteomes" id="UP000722957">
    <property type="component" value="Unassembled WGS sequence"/>
</dbReference>
<proteinExistence type="predicted"/>
<evidence type="ECO:0000313" key="2">
    <source>
        <dbReference type="EMBL" id="MBF4376246.1"/>
    </source>
</evidence>
<dbReference type="EMBL" id="RDOM01000022">
    <property type="protein sequence ID" value="MBF4272291.1"/>
    <property type="molecule type" value="Genomic_DNA"/>
</dbReference>
<gene>
    <name evidence="1" type="ORF">EAY07_09575</name>
    <name evidence="2" type="ORF">EAY46_25000</name>
</gene>
<evidence type="ECO:0000313" key="1">
    <source>
        <dbReference type="EMBL" id="MBF4272291.1"/>
    </source>
</evidence>
<dbReference type="EMBL" id="RDPI01000660">
    <property type="protein sequence ID" value="MBF4376246.1"/>
    <property type="molecule type" value="Genomic_DNA"/>
</dbReference>
<name>A0A241NMD3_VIBAN</name>
<comment type="caution">
    <text evidence="1">The sequence shown here is derived from an EMBL/GenBank/DDBJ whole genome shotgun (WGS) entry which is preliminary data.</text>
</comment>